<dbReference type="Pfam" id="PF25165">
    <property type="entry name" value="DUF7828"/>
    <property type="match status" value="1"/>
</dbReference>
<dbReference type="InterPro" id="IPR057150">
    <property type="entry name" value="DUF7828"/>
</dbReference>
<organism evidence="3">
    <name type="scientific">Salmonella enterica I</name>
    <dbReference type="NCBI Taxonomy" id="59201"/>
    <lineage>
        <taxon>Bacteria</taxon>
        <taxon>Pseudomonadati</taxon>
        <taxon>Pseudomonadota</taxon>
        <taxon>Gammaproteobacteria</taxon>
        <taxon>Enterobacterales</taxon>
        <taxon>Enterobacteriaceae</taxon>
        <taxon>Salmonella</taxon>
    </lineage>
</organism>
<feature type="domain" description="DUF3279" evidence="1">
    <location>
        <begin position="94"/>
        <end position="128"/>
    </location>
</feature>
<comment type="caution">
    <text evidence="3">The sequence shown here is derived from an EMBL/GenBank/DDBJ whole genome shotgun (WGS) entry which is preliminary data.</text>
</comment>
<accession>A0A3T7S630</accession>
<feature type="domain" description="DUF7828" evidence="2">
    <location>
        <begin position="3"/>
        <end position="87"/>
    </location>
</feature>
<dbReference type="Proteomes" id="UP000839671">
    <property type="component" value="Unassembled WGS sequence"/>
</dbReference>
<proteinExistence type="predicted"/>
<evidence type="ECO:0000313" key="3">
    <source>
        <dbReference type="EMBL" id="EAA1980629.1"/>
    </source>
</evidence>
<evidence type="ECO:0000259" key="2">
    <source>
        <dbReference type="Pfam" id="PF25165"/>
    </source>
</evidence>
<evidence type="ECO:0000259" key="1">
    <source>
        <dbReference type="Pfam" id="PF11682"/>
    </source>
</evidence>
<dbReference type="Pfam" id="PF11682">
    <property type="entry name" value="Zn_ribbon_11"/>
    <property type="match status" value="1"/>
</dbReference>
<reference evidence="3" key="1">
    <citation type="submission" date="2018-06" db="EMBL/GenBank/DDBJ databases">
        <authorList>
            <person name="Ashton P.M."/>
            <person name="Dallman T."/>
            <person name="Nair S."/>
            <person name="De Pinna E."/>
            <person name="Peters T."/>
            <person name="Grant K."/>
        </authorList>
    </citation>
    <scope>NUCLEOTIDE SEQUENCE [LARGE SCALE GENOMIC DNA]</scope>
    <source>
        <strain evidence="3">310211</strain>
    </source>
</reference>
<dbReference type="InterPro" id="IPR021696">
    <property type="entry name" value="DUF3279"/>
</dbReference>
<dbReference type="AlphaFoldDB" id="A0A3T7S630"/>
<sequence>MRMLKCYLANNRDGHFVTAEEAMSAPGQVWSCASCGCRLVLHAGSAGDPAWFEHDQHIVSTSVLMQCAWLDPEVKAEARHRKLRSIIGGLDTPVTVLSWYCVWCENHYQGDKRCVPCGTGIYSIEDTDAGNP</sequence>
<name>A0A3T7S630_SALET</name>
<gene>
    <name evidence="3" type="ORF">DM051_25805</name>
</gene>
<dbReference type="EMBL" id="AAAATI010000052">
    <property type="protein sequence ID" value="EAA1980629.1"/>
    <property type="molecule type" value="Genomic_DNA"/>
</dbReference>
<protein>
    <submittedName>
        <fullName evidence="3">Uncharacterized protein</fullName>
    </submittedName>
</protein>